<dbReference type="OrthoDB" id="4500473at2759"/>
<dbReference type="EMBL" id="JAGMUU010000009">
    <property type="protein sequence ID" value="KAH7145561.1"/>
    <property type="molecule type" value="Genomic_DNA"/>
</dbReference>
<organism evidence="1 2">
    <name type="scientific">Dactylonectria estremocensis</name>
    <dbReference type="NCBI Taxonomy" id="1079267"/>
    <lineage>
        <taxon>Eukaryota</taxon>
        <taxon>Fungi</taxon>
        <taxon>Dikarya</taxon>
        <taxon>Ascomycota</taxon>
        <taxon>Pezizomycotina</taxon>
        <taxon>Sordariomycetes</taxon>
        <taxon>Hypocreomycetidae</taxon>
        <taxon>Hypocreales</taxon>
        <taxon>Nectriaceae</taxon>
        <taxon>Dactylonectria</taxon>
    </lineage>
</organism>
<dbReference type="AlphaFoldDB" id="A0A9P9J3E7"/>
<dbReference type="Proteomes" id="UP000717696">
    <property type="component" value="Unassembled WGS sequence"/>
</dbReference>
<sequence>MANRVPLFFFAPIWDYPPGGPPPPADAVLFQQKRGGLSTPRRSWRLGKFSILKTFLNVLGFDVDVGVEIDHNDEEIYHFDLIGTTEFAPKPEYLQNCVEADDIHQYLQRIRYRKPLYIITGLKVVTGARANALRSQAVGVGLGMEGKVGSKGKMTWEGTSDFIFAFRVRKILEGCLLEEENEELNLPELSISREKDHNAEDEGFKKEQLIEDDNLVACAVLRRKVPVDSE</sequence>
<reference evidence="1" key="1">
    <citation type="journal article" date="2021" name="Nat. Commun.">
        <title>Genetic determinants of endophytism in the Arabidopsis root mycobiome.</title>
        <authorList>
            <person name="Mesny F."/>
            <person name="Miyauchi S."/>
            <person name="Thiergart T."/>
            <person name="Pickel B."/>
            <person name="Atanasova L."/>
            <person name="Karlsson M."/>
            <person name="Huettel B."/>
            <person name="Barry K.W."/>
            <person name="Haridas S."/>
            <person name="Chen C."/>
            <person name="Bauer D."/>
            <person name="Andreopoulos W."/>
            <person name="Pangilinan J."/>
            <person name="LaButti K."/>
            <person name="Riley R."/>
            <person name="Lipzen A."/>
            <person name="Clum A."/>
            <person name="Drula E."/>
            <person name="Henrissat B."/>
            <person name="Kohler A."/>
            <person name="Grigoriev I.V."/>
            <person name="Martin F.M."/>
            <person name="Hacquard S."/>
        </authorList>
    </citation>
    <scope>NUCLEOTIDE SEQUENCE</scope>
    <source>
        <strain evidence="1">MPI-CAGE-AT-0021</strain>
    </source>
</reference>
<protein>
    <submittedName>
        <fullName evidence="1">Uncharacterized protein</fullName>
    </submittedName>
</protein>
<accession>A0A9P9J3E7</accession>
<evidence type="ECO:0000313" key="1">
    <source>
        <dbReference type="EMBL" id="KAH7145561.1"/>
    </source>
</evidence>
<keyword evidence="2" id="KW-1185">Reference proteome</keyword>
<gene>
    <name evidence="1" type="ORF">B0J13DRAFT_595448</name>
</gene>
<evidence type="ECO:0000313" key="2">
    <source>
        <dbReference type="Proteomes" id="UP000717696"/>
    </source>
</evidence>
<name>A0A9P9J3E7_9HYPO</name>
<proteinExistence type="predicted"/>
<comment type="caution">
    <text evidence="1">The sequence shown here is derived from an EMBL/GenBank/DDBJ whole genome shotgun (WGS) entry which is preliminary data.</text>
</comment>